<dbReference type="PANTHER" id="PTHR43630:SF1">
    <property type="entry name" value="POLY-BETA-1,6-N-ACETYL-D-GLUCOSAMINE SYNTHASE"/>
    <property type="match status" value="1"/>
</dbReference>
<feature type="transmembrane region" description="Helical" evidence="4">
    <location>
        <begin position="43"/>
        <end position="73"/>
    </location>
</feature>
<dbReference type="Pfam" id="PF13641">
    <property type="entry name" value="Glyco_tranf_2_3"/>
    <property type="match status" value="1"/>
</dbReference>
<comment type="caution">
    <text evidence="5">The sequence shown here is derived from an EMBL/GenBank/DDBJ whole genome shotgun (WGS) entry which is preliminary data.</text>
</comment>
<dbReference type="SUPFAM" id="SSF53448">
    <property type="entry name" value="Nucleotide-diphospho-sugar transferases"/>
    <property type="match status" value="1"/>
</dbReference>
<accession>A0A7X2TPI1</accession>
<organism evidence="5 6">
    <name type="scientific">Bilifractor porci</name>
    <dbReference type="NCBI Taxonomy" id="2606636"/>
    <lineage>
        <taxon>Bacteria</taxon>
        <taxon>Bacillati</taxon>
        <taxon>Bacillota</taxon>
        <taxon>Clostridia</taxon>
        <taxon>Lachnospirales</taxon>
        <taxon>Lachnospiraceae</taxon>
        <taxon>Bilifractor</taxon>
    </lineage>
</organism>
<reference evidence="5 6" key="1">
    <citation type="submission" date="2019-08" db="EMBL/GenBank/DDBJ databases">
        <title>In-depth cultivation of the pig gut microbiome towards novel bacterial diversity and tailored functional studies.</title>
        <authorList>
            <person name="Wylensek D."/>
            <person name="Hitch T.C.A."/>
            <person name="Clavel T."/>
        </authorList>
    </citation>
    <scope>NUCLEOTIDE SEQUENCE [LARGE SCALE GENOMIC DNA]</scope>
    <source>
        <strain evidence="5 6">Oil+RF-744-WCA-WT-13</strain>
    </source>
</reference>
<dbReference type="PANTHER" id="PTHR43630">
    <property type="entry name" value="POLY-BETA-1,6-N-ACETYL-D-GLUCOSAMINE SYNTHASE"/>
    <property type="match status" value="1"/>
</dbReference>
<evidence type="ECO:0000256" key="4">
    <source>
        <dbReference type="SAM" id="Phobius"/>
    </source>
</evidence>
<keyword evidence="4" id="KW-0812">Transmembrane</keyword>
<dbReference type="Proteomes" id="UP000466864">
    <property type="component" value="Unassembled WGS sequence"/>
</dbReference>
<keyword evidence="4" id="KW-1133">Transmembrane helix</keyword>
<protein>
    <submittedName>
        <fullName evidence="5">Glycosyltransferase</fullName>
    </submittedName>
</protein>
<evidence type="ECO:0000313" key="5">
    <source>
        <dbReference type="EMBL" id="MST82043.1"/>
    </source>
</evidence>
<evidence type="ECO:0000256" key="1">
    <source>
        <dbReference type="ARBA" id="ARBA00006739"/>
    </source>
</evidence>
<comment type="similarity">
    <text evidence="1">Belongs to the glycosyltransferase 2 family.</text>
</comment>
<keyword evidence="2" id="KW-0328">Glycosyltransferase</keyword>
<keyword evidence="6" id="KW-1185">Reference proteome</keyword>
<dbReference type="AlphaFoldDB" id="A0A7X2TPI1"/>
<dbReference type="CDD" id="cd06438">
    <property type="entry name" value="EpsO_like"/>
    <property type="match status" value="1"/>
</dbReference>
<sequence length="453" mass="51185">MGINRSCLHESGHAPGSARISAIRGIAISGLNRKKFYMSLDDVFNITLVLTIVQMIPMLVMVWIGIIAAGGLLKKKHSNPVLLRQRCTDFGIIVCAHNEENAIGNLFQSIAALDYDQKKIHVFLLADRCTDDTVCVGKKYPFVTVFKRQDGENRGKGAVLHWGLGQILKTEAGKNADAFAVIDADNVLKADFLSKMDRKLREGNPIVQGNRLGGQPYRSIVTKWYTMYWACYTVFFSYAREKLGLSAFLTGTGFAVDADILRREGWNTGTITEDVEFSIYNILKGRRVAFCVDAVLYDEQPYQFRVMFNQIGRWCTGGYQVLRKYGKSLLSCKKSEARPIQKFDTLMLLLMGPCSWIVEILSVLNRTVMIFKLSLYFFVPFAFAGLLGMIGVYVGVLGTLRYNCISRRKIGIPAIVTFPVFMWVYMLCSIKTCFFPTRKWTKIEHKSINTEQT</sequence>
<feature type="transmembrane region" description="Helical" evidence="4">
    <location>
        <begin position="376"/>
        <end position="398"/>
    </location>
</feature>
<keyword evidence="3 5" id="KW-0808">Transferase</keyword>
<proteinExistence type="inferred from homology"/>
<gene>
    <name evidence="5" type="ORF">FYJ60_06920</name>
</gene>
<dbReference type="EMBL" id="VUMV01000004">
    <property type="protein sequence ID" value="MST82043.1"/>
    <property type="molecule type" value="Genomic_DNA"/>
</dbReference>
<feature type="transmembrane region" description="Helical" evidence="4">
    <location>
        <begin position="410"/>
        <end position="427"/>
    </location>
</feature>
<dbReference type="GO" id="GO:0016757">
    <property type="term" value="F:glycosyltransferase activity"/>
    <property type="evidence" value="ECO:0007669"/>
    <property type="project" value="UniProtKB-KW"/>
</dbReference>
<dbReference type="InterPro" id="IPR029044">
    <property type="entry name" value="Nucleotide-diphossugar_trans"/>
</dbReference>
<evidence type="ECO:0000313" key="6">
    <source>
        <dbReference type="Proteomes" id="UP000466864"/>
    </source>
</evidence>
<keyword evidence="4" id="KW-0472">Membrane</keyword>
<dbReference type="Gene3D" id="3.90.550.10">
    <property type="entry name" value="Spore Coat Polysaccharide Biosynthesis Protein SpsA, Chain A"/>
    <property type="match status" value="1"/>
</dbReference>
<evidence type="ECO:0000256" key="3">
    <source>
        <dbReference type="ARBA" id="ARBA00022679"/>
    </source>
</evidence>
<evidence type="ECO:0000256" key="2">
    <source>
        <dbReference type="ARBA" id="ARBA00022676"/>
    </source>
</evidence>
<name>A0A7X2TPI1_9FIRM</name>